<organism evidence="1 2">
    <name type="scientific">Haematococcus lacustris</name>
    <name type="common">Green alga</name>
    <name type="synonym">Haematococcus pluvialis</name>
    <dbReference type="NCBI Taxonomy" id="44745"/>
    <lineage>
        <taxon>Eukaryota</taxon>
        <taxon>Viridiplantae</taxon>
        <taxon>Chlorophyta</taxon>
        <taxon>core chlorophytes</taxon>
        <taxon>Chlorophyceae</taxon>
        <taxon>CS clade</taxon>
        <taxon>Chlamydomonadales</taxon>
        <taxon>Haematococcaceae</taxon>
        <taxon>Haematococcus</taxon>
    </lineage>
</organism>
<name>A0A699ZCH6_HAELA</name>
<proteinExistence type="predicted"/>
<dbReference type="Proteomes" id="UP000485058">
    <property type="component" value="Unassembled WGS sequence"/>
</dbReference>
<evidence type="ECO:0000313" key="1">
    <source>
        <dbReference type="EMBL" id="GFH19811.1"/>
    </source>
</evidence>
<keyword evidence="2" id="KW-1185">Reference proteome</keyword>
<dbReference type="EMBL" id="BLLF01001524">
    <property type="protein sequence ID" value="GFH19811.1"/>
    <property type="molecule type" value="Genomic_DNA"/>
</dbReference>
<dbReference type="AlphaFoldDB" id="A0A699ZCH6"/>
<protein>
    <submittedName>
        <fullName evidence="1">Uncharacterized protein</fullName>
    </submittedName>
</protein>
<comment type="caution">
    <text evidence="1">The sequence shown here is derived from an EMBL/GenBank/DDBJ whole genome shotgun (WGS) entry which is preliminary data.</text>
</comment>
<evidence type="ECO:0000313" key="2">
    <source>
        <dbReference type="Proteomes" id="UP000485058"/>
    </source>
</evidence>
<accession>A0A699ZCH6</accession>
<reference evidence="1 2" key="1">
    <citation type="submission" date="2020-02" db="EMBL/GenBank/DDBJ databases">
        <title>Draft genome sequence of Haematococcus lacustris strain NIES-144.</title>
        <authorList>
            <person name="Morimoto D."/>
            <person name="Nakagawa S."/>
            <person name="Yoshida T."/>
            <person name="Sawayama S."/>
        </authorList>
    </citation>
    <scope>NUCLEOTIDE SEQUENCE [LARGE SCALE GENOMIC DNA]</scope>
    <source>
        <strain evidence="1 2">NIES-144</strain>
    </source>
</reference>
<gene>
    <name evidence="1" type="ORF">HaLaN_16829</name>
</gene>
<sequence length="154" mass="16697">MPQAPGWAQQPLVDLACWGYAVCGPRPVIWLVHLTRLAGMHGRAGGAELVHDHQPVRPVTRAGPTRLLHHPAKPLSHRPCLPPTLAEVEKQPLAYLQAISNNHPLPDPSPCSRTRLASPLQGHHIEAPALSDPTKPAPTCHHHLCMGAQPLGWL</sequence>